<feature type="domain" description="Peptidase S74" evidence="2">
    <location>
        <begin position="242"/>
        <end position="333"/>
    </location>
</feature>
<dbReference type="InterPro" id="IPR051577">
    <property type="entry name" value="MRF-like"/>
</dbReference>
<protein>
    <recommendedName>
        <fullName evidence="2">Peptidase S74 domain-containing protein</fullName>
    </recommendedName>
</protein>
<dbReference type="PANTHER" id="PTHR13029">
    <property type="match status" value="1"/>
</dbReference>
<dbReference type="EMBL" id="AMFJ01021664">
    <property type="protein sequence ID" value="EKD65865.1"/>
    <property type="molecule type" value="Genomic_DNA"/>
</dbReference>
<feature type="coiled-coil region" evidence="1">
    <location>
        <begin position="312"/>
        <end position="339"/>
    </location>
</feature>
<dbReference type="Gene3D" id="1.10.10.10">
    <property type="entry name" value="Winged helix-like DNA-binding domain superfamily/Winged helix DNA-binding domain"/>
    <property type="match status" value="1"/>
</dbReference>
<keyword evidence="1" id="KW-0175">Coiled coil</keyword>
<dbReference type="AlphaFoldDB" id="K2ACX3"/>
<dbReference type="PROSITE" id="PS51688">
    <property type="entry name" value="ICA"/>
    <property type="match status" value="1"/>
</dbReference>
<proteinExistence type="predicted"/>
<gene>
    <name evidence="3" type="ORF">ACD_49C00078G0004</name>
</gene>
<dbReference type="InterPro" id="IPR036388">
    <property type="entry name" value="WH-like_DNA-bd_sf"/>
</dbReference>
<dbReference type="GO" id="GO:0043565">
    <property type="term" value="F:sequence-specific DNA binding"/>
    <property type="evidence" value="ECO:0007669"/>
    <property type="project" value="TreeGrafter"/>
</dbReference>
<dbReference type="GO" id="GO:0003700">
    <property type="term" value="F:DNA-binding transcription factor activity"/>
    <property type="evidence" value="ECO:0007669"/>
    <property type="project" value="TreeGrafter"/>
</dbReference>
<dbReference type="GO" id="GO:0045893">
    <property type="term" value="P:positive regulation of DNA-templated transcription"/>
    <property type="evidence" value="ECO:0007669"/>
    <property type="project" value="TreeGrafter"/>
</dbReference>
<dbReference type="PANTHER" id="PTHR13029:SF18">
    <property type="entry name" value="MYELIN REGULATORY FACTOR HOMOLOG 1"/>
    <property type="match status" value="1"/>
</dbReference>
<dbReference type="Pfam" id="PF13884">
    <property type="entry name" value="Peptidase_S74"/>
    <property type="match status" value="1"/>
</dbReference>
<evidence type="ECO:0000256" key="1">
    <source>
        <dbReference type="SAM" id="Coils"/>
    </source>
</evidence>
<dbReference type="GO" id="GO:0016540">
    <property type="term" value="P:protein autoprocessing"/>
    <property type="evidence" value="ECO:0007669"/>
    <property type="project" value="TreeGrafter"/>
</dbReference>
<name>K2ACX3_9BACT</name>
<evidence type="ECO:0000313" key="3">
    <source>
        <dbReference type="EMBL" id="EKD65865.1"/>
    </source>
</evidence>
<organism evidence="3">
    <name type="scientific">uncultured bacterium</name>
    <name type="common">gcode 4</name>
    <dbReference type="NCBI Taxonomy" id="1234023"/>
    <lineage>
        <taxon>Bacteria</taxon>
        <taxon>environmental samples</taxon>
    </lineage>
</organism>
<dbReference type="InterPro" id="IPR030392">
    <property type="entry name" value="S74_ICA"/>
</dbReference>
<comment type="caution">
    <text evidence="3">The sequence shown here is derived from an EMBL/GenBank/DDBJ whole genome shotgun (WGS) entry which is preliminary data.</text>
</comment>
<accession>K2ACX3</accession>
<reference evidence="3" key="1">
    <citation type="journal article" date="2012" name="Science">
        <title>Fermentation, hydrogen, and sulfur metabolism in multiple uncultivated bacterial phyla.</title>
        <authorList>
            <person name="Wrighton K.C."/>
            <person name="Thomas B.C."/>
            <person name="Sharon I."/>
            <person name="Miller C.S."/>
            <person name="Castelle C.J."/>
            <person name="VerBerkmoes N.C."/>
            <person name="Wilkins M.J."/>
            <person name="Hettich R.L."/>
            <person name="Lipton M.S."/>
            <person name="Williams K.H."/>
            <person name="Long P.E."/>
            <person name="Banfield J.F."/>
        </authorList>
    </citation>
    <scope>NUCLEOTIDE SEQUENCE [LARGE SCALE GENOMIC DNA]</scope>
</reference>
<sequence length="339" mass="38087">MKKFKKPILSAVVFFSTLIVLSVWYATWNNTMTTVWTGSGLTANSWNAMVDNINDLSSRSWWLNWLASYYTAWNVGIGTTSPSSKLHISGSDTGVGIFGTTRSKMNLWTTNQPGWQIEVWDATGNQNAGDLGFIESWVAARLVLAKGGNVGIWTTAPAEKLQVNGNILAANNTSIWIHPTYPTFSAWWRKWSDYSMLTDWIGTYINAPSAGGGVYLRVANADRMIIYSNWNAWLAGTLTQASDIRLKKEISQIENPLEKISQLEGVTYFWKDNTKDAKRQIGVIAQDVEKVFPETVNTDEKWMKSVAYGNLVAPLIEAIKELKSQNDKLEERIRLLENK</sequence>
<evidence type="ECO:0000259" key="2">
    <source>
        <dbReference type="PROSITE" id="PS51688"/>
    </source>
</evidence>